<dbReference type="RefSeq" id="WP_139168117.1">
    <property type="nucleotide sequence ID" value="NZ_FMYG01000006.1"/>
</dbReference>
<evidence type="ECO:0000256" key="1">
    <source>
        <dbReference type="SAM" id="MobiDB-lite"/>
    </source>
</evidence>
<dbReference type="Proteomes" id="UP000183203">
    <property type="component" value="Unassembled WGS sequence"/>
</dbReference>
<dbReference type="AlphaFoldDB" id="A0A1G6NTL8"/>
<reference evidence="2 3" key="1">
    <citation type="submission" date="2016-09" db="EMBL/GenBank/DDBJ databases">
        <authorList>
            <person name="Capua I."/>
            <person name="De Benedictis P."/>
            <person name="Joannis T."/>
            <person name="Lombin L.H."/>
            <person name="Cattoli G."/>
        </authorList>
    </citation>
    <scope>NUCLEOTIDE SEQUENCE [LARGE SCALE GENOMIC DNA]</scope>
    <source>
        <strain evidence="2 3">NIO-1002</strain>
    </source>
</reference>
<organism evidence="2 3">
    <name type="scientific">Microbacterium enclense</name>
    <dbReference type="NCBI Taxonomy" id="993073"/>
    <lineage>
        <taxon>Bacteria</taxon>
        <taxon>Bacillati</taxon>
        <taxon>Actinomycetota</taxon>
        <taxon>Actinomycetes</taxon>
        <taxon>Micrococcales</taxon>
        <taxon>Microbacteriaceae</taxon>
        <taxon>Microbacterium</taxon>
    </lineage>
</organism>
<dbReference type="EMBL" id="FMYG01000006">
    <property type="protein sequence ID" value="SDC71272.1"/>
    <property type="molecule type" value="Genomic_DNA"/>
</dbReference>
<dbReference type="STRING" id="993073.AS029_12845"/>
<proteinExistence type="predicted"/>
<sequence>MAKKTIKTPVEGFDGIVAGVRFVDGVGSTDDEGAIAYFERQGYTVGGHVDEDAERDFPLGDPSDKWTKTQLLAYAKAHGIQIEADVKTKDDIWAAIKPGGTPYKGVTTPEGQALVNDATDPKDGEVKDQAELPVK</sequence>
<evidence type="ECO:0000313" key="3">
    <source>
        <dbReference type="Proteomes" id="UP000183203"/>
    </source>
</evidence>
<accession>A0A1G6NTL8</accession>
<evidence type="ECO:0000313" key="2">
    <source>
        <dbReference type="EMBL" id="SDC71272.1"/>
    </source>
</evidence>
<dbReference type="OrthoDB" id="5125755at2"/>
<feature type="compositionally biased region" description="Basic and acidic residues" evidence="1">
    <location>
        <begin position="119"/>
        <end position="135"/>
    </location>
</feature>
<gene>
    <name evidence="2" type="ORF">SAMN05216418_2850</name>
</gene>
<protein>
    <submittedName>
        <fullName evidence="2">Uncharacterized protein</fullName>
    </submittedName>
</protein>
<name>A0A1G6NTL8_9MICO</name>
<feature type="region of interest" description="Disordered" evidence="1">
    <location>
        <begin position="100"/>
        <end position="135"/>
    </location>
</feature>